<sequence length="462" mass="51404">MNRLKQWWRGRKAKDEEAPAPEPWYEMREFVYLDEVSVVSLLSSREGKVPSEFTDTSTNSSRAQLSANIGANAGFAKSEIGSQLESSATEDTKVVSRATIQAIFKRLYDGELARDHLAIAPIRDNDKKPTSSDSEAMLSEPSRAGVAPWTINVASLRRGQMVELEVELYADPAFRVSTIASSFAEMVKDSKELIGQLMERHELDQALEINALIEKLMAGLVPLRCRVANYVLVGEDDNAALVHREVVKKVPENERRATVDVQLVGVTEKSLYWKDTRRVLFAKDRFRVLCRLNEDGIGSAWRPVTLVDVLGEVAPDFGEVLGIFGPDALQQMADRSARQSRLIEPRVAALRNFGELMALEMDVKLTDEDLEQIDLFASEGAELFKSVHDSRPAFRAITEYIKDRSSVPFNPVAAAKLRAAAAQRQGLHPGGTAMDASATTLATKLTRETEYFLNAEIIAIYW</sequence>
<name>A0A1H5MZ79_9ACTN</name>
<keyword evidence="2" id="KW-1185">Reference proteome</keyword>
<accession>A0A1H5MZ79</accession>
<protein>
    <submittedName>
        <fullName evidence="1">Uncharacterized protein</fullName>
    </submittedName>
</protein>
<dbReference type="Proteomes" id="UP000181980">
    <property type="component" value="Unassembled WGS sequence"/>
</dbReference>
<dbReference type="OrthoDB" id="8323995at2"/>
<evidence type="ECO:0000313" key="2">
    <source>
        <dbReference type="Proteomes" id="UP000181980"/>
    </source>
</evidence>
<dbReference type="AlphaFoldDB" id="A0A1H5MZ79"/>
<reference evidence="2" key="1">
    <citation type="submission" date="2016-10" db="EMBL/GenBank/DDBJ databases">
        <authorList>
            <person name="Varghese N."/>
            <person name="Submissions S."/>
        </authorList>
    </citation>
    <scope>NUCLEOTIDE SEQUENCE [LARGE SCALE GENOMIC DNA]</scope>
    <source>
        <strain evidence="2">DSM 45237</strain>
    </source>
</reference>
<dbReference type="RefSeq" id="WP_141711863.1">
    <property type="nucleotide sequence ID" value="NZ_FNUC01000003.1"/>
</dbReference>
<organism evidence="1 2">
    <name type="scientific">Jiangella alba</name>
    <dbReference type="NCBI Taxonomy" id="561176"/>
    <lineage>
        <taxon>Bacteria</taxon>
        <taxon>Bacillati</taxon>
        <taxon>Actinomycetota</taxon>
        <taxon>Actinomycetes</taxon>
        <taxon>Jiangellales</taxon>
        <taxon>Jiangellaceae</taxon>
        <taxon>Jiangella</taxon>
    </lineage>
</organism>
<proteinExistence type="predicted"/>
<dbReference type="Pfam" id="PF19952">
    <property type="entry name" value="DUF6414"/>
    <property type="match status" value="1"/>
</dbReference>
<gene>
    <name evidence="1" type="ORF">SAMN04488561_3518</name>
</gene>
<dbReference type="InterPro" id="IPR045633">
    <property type="entry name" value="DUF6414"/>
</dbReference>
<dbReference type="EMBL" id="FNUC01000003">
    <property type="protein sequence ID" value="SEE94037.1"/>
    <property type="molecule type" value="Genomic_DNA"/>
</dbReference>
<evidence type="ECO:0000313" key="1">
    <source>
        <dbReference type="EMBL" id="SEE94037.1"/>
    </source>
</evidence>